<dbReference type="PANTHER" id="PTHR37297">
    <property type="entry name" value="PROTEIN NRDI"/>
    <property type="match status" value="1"/>
</dbReference>
<dbReference type="InterPro" id="IPR029039">
    <property type="entry name" value="Flavoprotein-like_sf"/>
</dbReference>
<dbReference type="EMBL" id="KU878088">
    <property type="protein sequence ID" value="AMS01308.1"/>
    <property type="molecule type" value="Genomic_DNA"/>
</dbReference>
<reference evidence="1 2" key="1">
    <citation type="journal article" date="2016" name="Virology">
        <title>The genome of AR9, a giant transducing Bacillus phage encoding two multisubunit RNA polymerases.</title>
        <authorList>
            <person name="Lavysh D."/>
            <person name="Sokolova M."/>
            <person name="Minakhin L."/>
            <person name="Yakunina M."/>
            <person name="Artamonova T."/>
            <person name="Kozyavkin S."/>
            <person name="Makarova K.S."/>
            <person name="Koonin E.V."/>
            <person name="Severinov K."/>
        </authorList>
    </citation>
    <scope>NUCLEOTIDE SEQUENCE [LARGE SCALE GENOMIC DNA]</scope>
</reference>
<dbReference type="OrthoDB" id="13695at10239"/>
<dbReference type="RefSeq" id="YP_009283128.1">
    <property type="nucleotide sequence ID" value="NC_031039.1"/>
</dbReference>
<dbReference type="GO" id="GO:0010181">
    <property type="term" value="F:FMN binding"/>
    <property type="evidence" value="ECO:0007669"/>
    <property type="project" value="InterPro"/>
</dbReference>
<name>A0A172JID6_BPPB1</name>
<accession>A0A172JID6</accession>
<dbReference type="PANTHER" id="PTHR37297:SF1">
    <property type="entry name" value="PROTEIN NRDI"/>
    <property type="match status" value="1"/>
</dbReference>
<proteinExistence type="predicted"/>
<dbReference type="Proteomes" id="UP000202618">
    <property type="component" value="Segment"/>
</dbReference>
<dbReference type="GeneID" id="29058942"/>
<organism evidence="1 2">
    <name type="scientific">Bacillus phage AR9</name>
    <dbReference type="NCBI Taxonomy" id="1815509"/>
    <lineage>
        <taxon>Viruses</taxon>
        <taxon>Duplodnaviria</taxon>
        <taxon>Heunggongvirae</taxon>
        <taxon>Uroviricota</taxon>
        <taxon>Caudoviricetes</taxon>
        <taxon>Takahashivirus</taxon>
        <taxon>Bacillus phage PBS1</taxon>
    </lineage>
</organism>
<evidence type="ECO:0000313" key="2">
    <source>
        <dbReference type="Proteomes" id="UP000202618"/>
    </source>
</evidence>
<protein>
    <submittedName>
        <fullName evidence="1">Flavodoxin co-factor of ribonucleotide-diphosphate reductase</fullName>
    </submittedName>
</protein>
<gene>
    <name evidence="1" type="ORF">AR9_g224</name>
</gene>
<dbReference type="Pfam" id="PF07972">
    <property type="entry name" value="Flavodoxin_NdrI"/>
    <property type="match status" value="1"/>
</dbReference>
<sequence>MLIIYDTRTGSTRSFVKDCGFTNAKRISKDLIVEEPFVLVTYTTTLRIDGVKQNGLPPTSTMEFLKHNGEYLVGVAASGDRNWGKENFAKSADYICERYNNAKLICKFQKRGTERDRSVFIKGVELLDEGLSQIQQQYH</sequence>
<dbReference type="SUPFAM" id="SSF52218">
    <property type="entry name" value="Flavoproteins"/>
    <property type="match status" value="1"/>
</dbReference>
<dbReference type="InterPro" id="IPR004465">
    <property type="entry name" value="RNR_NrdI"/>
</dbReference>
<evidence type="ECO:0000313" key="1">
    <source>
        <dbReference type="EMBL" id="AMS01308.1"/>
    </source>
</evidence>
<dbReference type="Gene3D" id="3.40.50.360">
    <property type="match status" value="1"/>
</dbReference>
<dbReference type="KEGG" id="vg:29058942"/>